<dbReference type="KEGG" id="slan:GV829_09670"/>
<name>A0A6M4B042_9SPHN</name>
<proteinExistence type="predicted"/>
<evidence type="ECO:0000313" key="3">
    <source>
        <dbReference type="Proteomes" id="UP000503018"/>
    </source>
</evidence>
<accession>A0A6M4B042</accession>
<evidence type="ECO:0000256" key="1">
    <source>
        <dbReference type="SAM" id="SignalP"/>
    </source>
</evidence>
<dbReference type="AlphaFoldDB" id="A0A6M4B042"/>
<keyword evidence="3" id="KW-1185">Reference proteome</keyword>
<organism evidence="2 3">
    <name type="scientific">Sphingomonas lacunae</name>
    <dbReference type="NCBI Taxonomy" id="2698828"/>
    <lineage>
        <taxon>Bacteria</taxon>
        <taxon>Pseudomonadati</taxon>
        <taxon>Pseudomonadota</taxon>
        <taxon>Alphaproteobacteria</taxon>
        <taxon>Sphingomonadales</taxon>
        <taxon>Sphingomonadaceae</taxon>
        <taxon>Sphingomonas</taxon>
    </lineage>
</organism>
<dbReference type="Proteomes" id="UP000503018">
    <property type="component" value="Chromosome"/>
</dbReference>
<gene>
    <name evidence="2" type="ORF">GV829_09670</name>
</gene>
<sequence>MFKVLAAAALVAGLAAPSLAQERSGEVGYPVGSLGYDALVRGDVQAAELQLERGSGVASTDPARLINLGYVHMRAGRFITAQTLFQAVRDSEEHFIVELANGETADTRDVARRALGRLQMSMASR</sequence>
<feature type="chain" id="PRO_5026992843" evidence="1">
    <location>
        <begin position="21"/>
        <end position="125"/>
    </location>
</feature>
<reference evidence="2 3" key="1">
    <citation type="submission" date="2020-01" db="EMBL/GenBank/DDBJ databases">
        <title>Sphingomonas sp. strain CSW-10.</title>
        <authorList>
            <person name="Chen W.-M."/>
        </authorList>
    </citation>
    <scope>NUCLEOTIDE SEQUENCE [LARGE SCALE GENOMIC DNA]</scope>
    <source>
        <strain evidence="2 3">CSW-10</strain>
    </source>
</reference>
<protein>
    <submittedName>
        <fullName evidence="2">Tetratricopeptide repeat protein</fullName>
    </submittedName>
</protein>
<keyword evidence="1" id="KW-0732">Signal</keyword>
<evidence type="ECO:0000313" key="2">
    <source>
        <dbReference type="EMBL" id="QJQ32681.1"/>
    </source>
</evidence>
<dbReference type="EMBL" id="CP053015">
    <property type="protein sequence ID" value="QJQ32681.1"/>
    <property type="molecule type" value="Genomic_DNA"/>
</dbReference>
<dbReference type="RefSeq" id="WP_169946177.1">
    <property type="nucleotide sequence ID" value="NZ_CP053015.1"/>
</dbReference>
<feature type="signal peptide" evidence="1">
    <location>
        <begin position="1"/>
        <end position="20"/>
    </location>
</feature>